<evidence type="ECO:0000256" key="1">
    <source>
        <dbReference type="ARBA" id="ARBA00004196"/>
    </source>
</evidence>
<dbReference type="Gene3D" id="1.10.287.3080">
    <property type="match status" value="1"/>
</dbReference>
<keyword evidence="8" id="KW-0560">Oxidoreductase</keyword>
<keyword evidence="13" id="KW-1185">Reference proteome</keyword>
<evidence type="ECO:0000256" key="9">
    <source>
        <dbReference type="ARBA" id="ARBA00023004"/>
    </source>
</evidence>
<dbReference type="HOGENOM" id="CLU_510704_0_0_4"/>
<gene>
    <name evidence="12" type="ORF">HMPREF1476_01378</name>
</gene>
<dbReference type="EMBL" id="ATCF01000018">
    <property type="protein sequence ID" value="EPD99107.1"/>
    <property type="molecule type" value="Genomic_DNA"/>
</dbReference>
<feature type="chain" id="PRO_5004506823" description="nitrite reductase (cytochrome; ammonia-forming)" evidence="11">
    <location>
        <begin position="27"/>
        <end position="575"/>
    </location>
</feature>
<evidence type="ECO:0000256" key="7">
    <source>
        <dbReference type="ARBA" id="ARBA00022837"/>
    </source>
</evidence>
<dbReference type="GO" id="GO:0020037">
    <property type="term" value="F:heme binding"/>
    <property type="evidence" value="ECO:0007669"/>
    <property type="project" value="TreeGrafter"/>
</dbReference>
<name>S3BYG6_9BURK</name>
<dbReference type="eggNOG" id="COG3303">
    <property type="taxonomic scope" value="Bacteria"/>
</dbReference>
<comment type="caution">
    <text evidence="12">The sequence shown here is derived from an EMBL/GenBank/DDBJ whole genome shotgun (WGS) entry which is preliminary data.</text>
</comment>
<comment type="similarity">
    <text evidence="2">Belongs to the cytochrome c-552 family.</text>
</comment>
<organism evidence="12 13">
    <name type="scientific">Sutterella wadsworthensis HGA0223</name>
    <dbReference type="NCBI Taxonomy" id="1203554"/>
    <lineage>
        <taxon>Bacteria</taxon>
        <taxon>Pseudomonadati</taxon>
        <taxon>Pseudomonadota</taxon>
        <taxon>Betaproteobacteria</taxon>
        <taxon>Burkholderiales</taxon>
        <taxon>Sutterellaceae</taxon>
        <taxon>Sutterella</taxon>
    </lineage>
</organism>
<dbReference type="PANTHER" id="PTHR30633">
    <property type="entry name" value="CYTOCHROME C-552 RESPIRATORY NITRITE REDUCTASE"/>
    <property type="match status" value="1"/>
</dbReference>
<dbReference type="GO" id="GO:0030288">
    <property type="term" value="C:outer membrane-bounded periplasmic space"/>
    <property type="evidence" value="ECO:0007669"/>
    <property type="project" value="TreeGrafter"/>
</dbReference>
<keyword evidence="5" id="KW-0479">Metal-binding</keyword>
<dbReference type="InterPro" id="IPR036280">
    <property type="entry name" value="Multihaem_cyt_sf"/>
</dbReference>
<evidence type="ECO:0000256" key="6">
    <source>
        <dbReference type="ARBA" id="ARBA00022729"/>
    </source>
</evidence>
<dbReference type="GO" id="GO:0046872">
    <property type="term" value="F:metal ion binding"/>
    <property type="evidence" value="ECO:0007669"/>
    <property type="project" value="UniProtKB-KW"/>
</dbReference>
<dbReference type="Pfam" id="PF02335">
    <property type="entry name" value="Cytochrom_C552"/>
    <property type="match status" value="1"/>
</dbReference>
<evidence type="ECO:0000256" key="8">
    <source>
        <dbReference type="ARBA" id="ARBA00023002"/>
    </source>
</evidence>
<feature type="signal peptide" evidence="11">
    <location>
        <begin position="1"/>
        <end position="26"/>
    </location>
</feature>
<evidence type="ECO:0000256" key="11">
    <source>
        <dbReference type="SAM" id="SignalP"/>
    </source>
</evidence>
<comment type="subcellular location">
    <subcellularLocation>
        <location evidence="1">Cell envelope</location>
    </subcellularLocation>
</comment>
<evidence type="ECO:0000256" key="10">
    <source>
        <dbReference type="ARBA" id="ARBA00049131"/>
    </source>
</evidence>
<dbReference type="EC" id="1.7.2.2" evidence="3"/>
<keyword evidence="6 11" id="KW-0732">Signal</keyword>
<dbReference type="InterPro" id="IPR003321">
    <property type="entry name" value="Cyt_c552"/>
</dbReference>
<keyword evidence="4" id="KW-0349">Heme</keyword>
<dbReference type="AlphaFoldDB" id="S3BYG6"/>
<dbReference type="SUPFAM" id="SSF48695">
    <property type="entry name" value="Multiheme cytochromes"/>
    <property type="match status" value="2"/>
</dbReference>
<dbReference type="Proteomes" id="UP000014400">
    <property type="component" value="Unassembled WGS sequence"/>
</dbReference>
<keyword evidence="7" id="KW-0106">Calcium</keyword>
<evidence type="ECO:0000256" key="3">
    <source>
        <dbReference type="ARBA" id="ARBA00011887"/>
    </source>
</evidence>
<evidence type="ECO:0000313" key="13">
    <source>
        <dbReference type="Proteomes" id="UP000014400"/>
    </source>
</evidence>
<dbReference type="STRING" id="1203554.HMPREF1476_01378"/>
<dbReference type="PANTHER" id="PTHR30633:SF0">
    <property type="entry name" value="CYTOCHROME C-552"/>
    <property type="match status" value="1"/>
</dbReference>
<reference evidence="12 13" key="1">
    <citation type="submission" date="2013-04" db="EMBL/GenBank/DDBJ databases">
        <title>The Genome Sequence of Sutterella wadsworthensis HGA0223.</title>
        <authorList>
            <consortium name="The Broad Institute Genomics Platform"/>
            <person name="Earl A."/>
            <person name="Ward D."/>
            <person name="Feldgarden M."/>
            <person name="Gevers D."/>
            <person name="Schmidt T.M."/>
            <person name="Dover J."/>
            <person name="Dai D."/>
            <person name="Walker B."/>
            <person name="Young S."/>
            <person name="Zeng Q."/>
            <person name="Gargeya S."/>
            <person name="Fitzgerald M."/>
            <person name="Haas B."/>
            <person name="Abouelleil A."/>
            <person name="Allen A.W."/>
            <person name="Alvarado L."/>
            <person name="Arachchi H.M."/>
            <person name="Berlin A.M."/>
            <person name="Chapman S.B."/>
            <person name="Gainer-Dewar J."/>
            <person name="Goldberg J."/>
            <person name="Griggs A."/>
            <person name="Gujja S."/>
            <person name="Hansen M."/>
            <person name="Howarth C."/>
            <person name="Imamovic A."/>
            <person name="Ireland A."/>
            <person name="Larimer J."/>
            <person name="McCowan C."/>
            <person name="Murphy C."/>
            <person name="Pearson M."/>
            <person name="Poon T.W."/>
            <person name="Priest M."/>
            <person name="Roberts A."/>
            <person name="Saif S."/>
            <person name="Shea T."/>
            <person name="Sisk P."/>
            <person name="Sykes S."/>
            <person name="Wortman J."/>
            <person name="Nusbaum C."/>
            <person name="Birren B."/>
        </authorList>
    </citation>
    <scope>NUCLEOTIDE SEQUENCE [LARGE SCALE GENOMIC DNA]</scope>
    <source>
        <strain evidence="12 13">HGA0223</strain>
    </source>
</reference>
<dbReference type="RefSeq" id="WP_016474598.1">
    <property type="nucleotide sequence ID" value="NZ_KE150480.1"/>
</dbReference>
<dbReference type="Gene3D" id="1.10.1130.10">
    <property type="entry name" value="Flavocytochrome C3, Chain A"/>
    <property type="match status" value="1"/>
</dbReference>
<protein>
    <recommendedName>
        <fullName evidence="3">nitrite reductase (cytochrome; ammonia-forming)</fullName>
        <ecNumber evidence="3">1.7.2.2</ecNumber>
    </recommendedName>
</protein>
<comment type="catalytic activity">
    <reaction evidence="10">
        <text>6 Fe(III)-[cytochrome c] + NH4(+) + 2 H2O = 6 Fe(II)-[cytochrome c] + nitrite + 8 H(+)</text>
        <dbReference type="Rhea" id="RHEA:13089"/>
        <dbReference type="Rhea" id="RHEA-COMP:10350"/>
        <dbReference type="Rhea" id="RHEA-COMP:14399"/>
        <dbReference type="ChEBI" id="CHEBI:15377"/>
        <dbReference type="ChEBI" id="CHEBI:15378"/>
        <dbReference type="ChEBI" id="CHEBI:16301"/>
        <dbReference type="ChEBI" id="CHEBI:28938"/>
        <dbReference type="ChEBI" id="CHEBI:29033"/>
        <dbReference type="ChEBI" id="CHEBI:29034"/>
        <dbReference type="EC" id="1.7.2.2"/>
    </reaction>
</comment>
<dbReference type="GO" id="GO:0019645">
    <property type="term" value="P:anaerobic electron transport chain"/>
    <property type="evidence" value="ECO:0007669"/>
    <property type="project" value="TreeGrafter"/>
</dbReference>
<evidence type="ECO:0000256" key="4">
    <source>
        <dbReference type="ARBA" id="ARBA00022617"/>
    </source>
</evidence>
<dbReference type="GO" id="GO:0042279">
    <property type="term" value="F:nitrite reductase (cytochrome, ammonia-forming) activity"/>
    <property type="evidence" value="ECO:0007669"/>
    <property type="project" value="UniProtKB-EC"/>
</dbReference>
<evidence type="ECO:0000256" key="5">
    <source>
        <dbReference type="ARBA" id="ARBA00022723"/>
    </source>
</evidence>
<proteinExistence type="inferred from homology"/>
<evidence type="ECO:0000313" key="12">
    <source>
        <dbReference type="EMBL" id="EPD99107.1"/>
    </source>
</evidence>
<dbReference type="PATRIC" id="fig|1203554.3.peg.1440"/>
<evidence type="ECO:0000256" key="2">
    <source>
        <dbReference type="ARBA" id="ARBA00009288"/>
    </source>
</evidence>
<accession>S3BYG6</accession>
<keyword evidence="9" id="KW-0408">Iron</keyword>
<sequence length="575" mass="64523">MHPQKTTRITMLIAAALISLPTAASALGTGRAAGTPLTPPPQALDAQTCLSCHTTISKLHTRGAHKDVNCGSCHTVKAEHFSKPSAANRPTTRFDYESCSQCHTSEHQDLMNPKYHYAWAKMGGNPAYSFIRDQDDGWPRSLQYRFPRFHSSLMADFVANRANGRFQYDDKTGQGKPQEKHWDVIKDMHPENGDQMMGDVIGIGWRPHKGREGQQDSRCLLCKTSETMMEYSYDLMSANPKGYDFSSPVVPMLKKIQTGFNCNFCHDPHSAEPRIIFAPLIESMTGENGRENFYQKTVGSKASTPIEVVDMGLRGFTRKIGILKDYNANFQCGQCHNAANRYLTYKWLKDDKPVRPEDLQKAGVSPYATEFFKDPLESWAWFKAKGWHQGVNGTTGVHYVNGSDHPHVEIMLQSKHGQAGVTCTDCHFARKADGKAEHQPSLVKLKVENTCMRSACHGPGSKSNWTDPGQALYTIEAIQQEYRIRVQKMEMAAKDAQRIFMKLKAGEASLPQEVKEKLETAYEKYLSARDWYLTDLSSGFHDPEGFNRTVSVVTWELRKTNAAAQGALKKTPVKQ</sequence>